<reference evidence="1 2" key="1">
    <citation type="submission" date="2019-06" db="EMBL/GenBank/DDBJ databases">
        <title>Complete genome sequence of Antarcticibacterium flavum KCTC 52984T from an Antarctic marine sediment.</title>
        <authorList>
            <person name="Lee Y.M."/>
            <person name="Shin S.C."/>
        </authorList>
    </citation>
    <scope>NUCLEOTIDE SEQUENCE [LARGE SCALE GENOMIC DNA]</scope>
    <source>
        <strain evidence="1 2">KCTC 52984</strain>
    </source>
</reference>
<evidence type="ECO:0000313" key="1">
    <source>
        <dbReference type="EMBL" id="QCY69450.1"/>
    </source>
</evidence>
<evidence type="ECO:0000313" key="2">
    <source>
        <dbReference type="Proteomes" id="UP000309016"/>
    </source>
</evidence>
<protein>
    <submittedName>
        <fullName evidence="1">Uncharacterized protein</fullName>
    </submittedName>
</protein>
<accession>A0A5B7X2F3</accession>
<gene>
    <name evidence="1" type="ORF">FHG64_08635</name>
</gene>
<name>A0A5B7X2F3_9FLAO</name>
<dbReference type="EMBL" id="CP040812">
    <property type="protein sequence ID" value="QCY69450.1"/>
    <property type="molecule type" value="Genomic_DNA"/>
</dbReference>
<sequence>MEVDLVNLTEIANCELKIVNFPDRPGKTNFVSLVLLYKKTEVKPFEMVFHNDEDDINSEAEVQLQKAKKWQKLIN</sequence>
<dbReference type="AlphaFoldDB" id="A0A5B7X2F3"/>
<dbReference type="KEGG" id="afla:FHG64_08635"/>
<keyword evidence="2" id="KW-1185">Reference proteome</keyword>
<dbReference type="Proteomes" id="UP000309016">
    <property type="component" value="Chromosome"/>
</dbReference>
<organism evidence="1 2">
    <name type="scientific">Antarcticibacterium flavum</name>
    <dbReference type="NCBI Taxonomy" id="2058175"/>
    <lineage>
        <taxon>Bacteria</taxon>
        <taxon>Pseudomonadati</taxon>
        <taxon>Bacteroidota</taxon>
        <taxon>Flavobacteriia</taxon>
        <taxon>Flavobacteriales</taxon>
        <taxon>Flavobacteriaceae</taxon>
        <taxon>Antarcticibacterium</taxon>
    </lineage>
</organism>
<dbReference type="RefSeq" id="WP_139066017.1">
    <property type="nucleotide sequence ID" value="NZ_CP040812.1"/>
</dbReference>
<proteinExistence type="predicted"/>